<dbReference type="EMBL" id="BARV01037101">
    <property type="protein sequence ID" value="GAI47740.1"/>
    <property type="molecule type" value="Genomic_DNA"/>
</dbReference>
<feature type="non-terminal residue" evidence="1">
    <location>
        <position position="42"/>
    </location>
</feature>
<proteinExistence type="predicted"/>
<accession>X1Q9M0</accession>
<dbReference type="AlphaFoldDB" id="X1Q9M0"/>
<gene>
    <name evidence="1" type="ORF">S06H3_57474</name>
</gene>
<comment type="caution">
    <text evidence="1">The sequence shown here is derived from an EMBL/GenBank/DDBJ whole genome shotgun (WGS) entry which is preliminary data.</text>
</comment>
<sequence>MTITNYLYIIVKGLMGQLKEIDYFRRADLEPGVIEDLGSGRV</sequence>
<protein>
    <submittedName>
        <fullName evidence="1">Uncharacterized protein</fullName>
    </submittedName>
</protein>
<organism evidence="1">
    <name type="scientific">marine sediment metagenome</name>
    <dbReference type="NCBI Taxonomy" id="412755"/>
    <lineage>
        <taxon>unclassified sequences</taxon>
        <taxon>metagenomes</taxon>
        <taxon>ecological metagenomes</taxon>
    </lineage>
</organism>
<reference evidence="1" key="1">
    <citation type="journal article" date="2014" name="Front. Microbiol.">
        <title>High frequency of phylogenetically diverse reductive dehalogenase-homologous genes in deep subseafloor sedimentary metagenomes.</title>
        <authorList>
            <person name="Kawai M."/>
            <person name="Futagami T."/>
            <person name="Toyoda A."/>
            <person name="Takaki Y."/>
            <person name="Nishi S."/>
            <person name="Hori S."/>
            <person name="Arai W."/>
            <person name="Tsubouchi T."/>
            <person name="Morono Y."/>
            <person name="Uchiyama I."/>
            <person name="Ito T."/>
            <person name="Fujiyama A."/>
            <person name="Inagaki F."/>
            <person name="Takami H."/>
        </authorList>
    </citation>
    <scope>NUCLEOTIDE SEQUENCE</scope>
    <source>
        <strain evidence="1">Expedition CK06-06</strain>
    </source>
</reference>
<name>X1Q9M0_9ZZZZ</name>
<evidence type="ECO:0000313" key="1">
    <source>
        <dbReference type="EMBL" id="GAI47740.1"/>
    </source>
</evidence>